<evidence type="ECO:0000256" key="4">
    <source>
        <dbReference type="ARBA" id="ARBA00047960"/>
    </source>
</evidence>
<dbReference type="PROSITE" id="PS50405">
    <property type="entry name" value="GST_CTER"/>
    <property type="match status" value="1"/>
</dbReference>
<dbReference type="GO" id="GO:0004364">
    <property type="term" value="F:glutathione transferase activity"/>
    <property type="evidence" value="ECO:0007669"/>
    <property type="project" value="UniProtKB-EC"/>
</dbReference>
<dbReference type="CDD" id="cd03185">
    <property type="entry name" value="GST_C_Tau"/>
    <property type="match status" value="1"/>
</dbReference>
<dbReference type="SUPFAM" id="SSF52833">
    <property type="entry name" value="Thioredoxin-like"/>
    <property type="match status" value="1"/>
</dbReference>
<evidence type="ECO:0000256" key="5">
    <source>
        <dbReference type="SAM" id="MobiDB-lite"/>
    </source>
</evidence>
<dbReference type="FunFam" id="3.40.30.10:FF:000044">
    <property type="entry name" value="Glutathione S-transferase GSTU6"/>
    <property type="match status" value="1"/>
</dbReference>
<comment type="similarity">
    <text evidence="3">Belongs to the GST superfamily. Tau family.</text>
</comment>
<dbReference type="Pfam" id="PF02798">
    <property type="entry name" value="GST_N"/>
    <property type="match status" value="1"/>
</dbReference>
<dbReference type="SFLD" id="SFLDG01152">
    <property type="entry name" value="Main.3:_Omega-_and_Tau-like"/>
    <property type="match status" value="1"/>
</dbReference>
<dbReference type="GO" id="GO:0009407">
    <property type="term" value="P:toxin catabolic process"/>
    <property type="evidence" value="ECO:0007669"/>
    <property type="project" value="UniProtKB-ARBA"/>
</dbReference>
<dbReference type="InterPro" id="IPR045074">
    <property type="entry name" value="GST_C_Tau"/>
</dbReference>
<evidence type="ECO:0000256" key="3">
    <source>
        <dbReference type="ARBA" id="ARBA00025743"/>
    </source>
</evidence>
<feature type="domain" description="GST C-terminal" evidence="7">
    <location>
        <begin position="213"/>
        <end position="353"/>
    </location>
</feature>
<dbReference type="SFLD" id="SFLDG00358">
    <property type="entry name" value="Main_(cytGST)"/>
    <property type="match status" value="1"/>
</dbReference>
<name>A0A9D5CR62_9LILI</name>
<comment type="caution">
    <text evidence="8">The sequence shown here is derived from an EMBL/GenBank/DDBJ whole genome shotgun (WGS) entry which is preliminary data.</text>
</comment>
<proteinExistence type="inferred from homology"/>
<dbReference type="Pfam" id="PF13410">
    <property type="entry name" value="GST_C_2"/>
    <property type="match status" value="1"/>
</dbReference>
<dbReference type="CDD" id="cd03058">
    <property type="entry name" value="GST_N_Tau"/>
    <property type="match status" value="1"/>
</dbReference>
<evidence type="ECO:0000256" key="1">
    <source>
        <dbReference type="ARBA" id="ARBA00012452"/>
    </source>
</evidence>
<dbReference type="InterPro" id="IPR010987">
    <property type="entry name" value="Glutathione-S-Trfase_C-like"/>
</dbReference>
<evidence type="ECO:0000313" key="8">
    <source>
        <dbReference type="EMBL" id="KAJ0977589.1"/>
    </source>
</evidence>
<dbReference type="InterPro" id="IPR036282">
    <property type="entry name" value="Glutathione-S-Trfase_C_sf"/>
</dbReference>
<evidence type="ECO:0000259" key="6">
    <source>
        <dbReference type="PROSITE" id="PS50404"/>
    </source>
</evidence>
<feature type="region of interest" description="Disordered" evidence="5">
    <location>
        <begin position="1"/>
        <end position="30"/>
    </location>
</feature>
<dbReference type="InterPro" id="IPR004045">
    <property type="entry name" value="Glutathione_S-Trfase_N"/>
</dbReference>
<dbReference type="InterPro" id="IPR040079">
    <property type="entry name" value="Glutathione_S-Trfase"/>
</dbReference>
<accession>A0A9D5CR62</accession>
<dbReference type="FunFam" id="1.20.1050.10:FF:000016">
    <property type="entry name" value="Glutathione S-transferase U9"/>
    <property type="match status" value="1"/>
</dbReference>
<dbReference type="Proteomes" id="UP001085076">
    <property type="component" value="Miscellaneous, Linkage group lg03"/>
</dbReference>
<evidence type="ECO:0000313" key="9">
    <source>
        <dbReference type="Proteomes" id="UP001085076"/>
    </source>
</evidence>
<keyword evidence="9" id="KW-1185">Reference proteome</keyword>
<dbReference type="PANTHER" id="PTHR11260">
    <property type="entry name" value="GLUTATHIONE S-TRANSFERASE, GST, SUPERFAMILY, GST DOMAIN CONTAINING"/>
    <property type="match status" value="1"/>
</dbReference>
<dbReference type="InterPro" id="IPR036249">
    <property type="entry name" value="Thioredoxin-like_sf"/>
</dbReference>
<protein>
    <recommendedName>
        <fullName evidence="1">glutathione transferase</fullName>
        <ecNumber evidence="1">2.5.1.18</ecNumber>
    </recommendedName>
</protein>
<dbReference type="AlphaFoldDB" id="A0A9D5CR62"/>
<dbReference type="EMBL" id="JAGGNH010000003">
    <property type="protein sequence ID" value="KAJ0977589.1"/>
    <property type="molecule type" value="Genomic_DNA"/>
</dbReference>
<dbReference type="Gene3D" id="1.20.1050.10">
    <property type="match status" value="1"/>
</dbReference>
<dbReference type="InterPro" id="IPR045073">
    <property type="entry name" value="Omega/Tau-like"/>
</dbReference>
<evidence type="ECO:0000259" key="7">
    <source>
        <dbReference type="PROSITE" id="PS50405"/>
    </source>
</evidence>
<evidence type="ECO:0000256" key="2">
    <source>
        <dbReference type="ARBA" id="ARBA00022679"/>
    </source>
</evidence>
<keyword evidence="2" id="KW-0808">Transferase</keyword>
<sequence>MSPATAAKKKKHHQSGLGRSGPWPLTGHTGHLNRSSHLTAIIPLASVPASAEPELLTASLLSHCCRSVVDAAVDLAANNHQGARLPRGPCLCCPKLTKMVVEKRDIADVSLSLPKRGITHKKNGSRKRGEASGALASPFVIRAKIALALKGVEYEYFEEIFGNKSELLLKSNPVYKKVPVLIHNGKPICESLIIVQYIDDVWSGVGPSIVPSDPFDAAMVRFWSHYVDDKWFPSYLEVVKGETREAKIDAAREAIARLEPLEEAFEKQSKGKHFFVGETIGFLDIALGSCLVWIKAAEKITGLEFFDKFPNLSAWAECFWADDVVKAVTPEVDAIVDFANILRAALNSPPPPTTN</sequence>
<dbReference type="SUPFAM" id="SSF47616">
    <property type="entry name" value="GST C-terminal domain-like"/>
    <property type="match status" value="1"/>
</dbReference>
<feature type="domain" description="GST N-terminal" evidence="6">
    <location>
        <begin position="127"/>
        <end position="206"/>
    </location>
</feature>
<dbReference type="PROSITE" id="PS50404">
    <property type="entry name" value="GST_NTER"/>
    <property type="match status" value="1"/>
</dbReference>
<dbReference type="GO" id="GO:0005737">
    <property type="term" value="C:cytoplasm"/>
    <property type="evidence" value="ECO:0007669"/>
    <property type="project" value="TreeGrafter"/>
</dbReference>
<dbReference type="GO" id="GO:0006749">
    <property type="term" value="P:glutathione metabolic process"/>
    <property type="evidence" value="ECO:0007669"/>
    <property type="project" value="InterPro"/>
</dbReference>
<organism evidence="8 9">
    <name type="scientific">Dioscorea zingiberensis</name>
    <dbReference type="NCBI Taxonomy" id="325984"/>
    <lineage>
        <taxon>Eukaryota</taxon>
        <taxon>Viridiplantae</taxon>
        <taxon>Streptophyta</taxon>
        <taxon>Embryophyta</taxon>
        <taxon>Tracheophyta</taxon>
        <taxon>Spermatophyta</taxon>
        <taxon>Magnoliopsida</taxon>
        <taxon>Liliopsida</taxon>
        <taxon>Dioscoreales</taxon>
        <taxon>Dioscoreaceae</taxon>
        <taxon>Dioscorea</taxon>
    </lineage>
</organism>
<dbReference type="OrthoDB" id="4951845at2759"/>
<comment type="catalytic activity">
    <reaction evidence="4">
        <text>RX + glutathione = an S-substituted glutathione + a halide anion + H(+)</text>
        <dbReference type="Rhea" id="RHEA:16437"/>
        <dbReference type="ChEBI" id="CHEBI:15378"/>
        <dbReference type="ChEBI" id="CHEBI:16042"/>
        <dbReference type="ChEBI" id="CHEBI:17792"/>
        <dbReference type="ChEBI" id="CHEBI:57925"/>
        <dbReference type="ChEBI" id="CHEBI:90779"/>
        <dbReference type="EC" id="2.5.1.18"/>
    </reaction>
</comment>
<reference evidence="8" key="1">
    <citation type="submission" date="2021-03" db="EMBL/GenBank/DDBJ databases">
        <authorList>
            <person name="Li Z."/>
            <person name="Yang C."/>
        </authorList>
    </citation>
    <scope>NUCLEOTIDE SEQUENCE</scope>
    <source>
        <strain evidence="8">Dzin_1.0</strain>
        <tissue evidence="8">Leaf</tissue>
    </source>
</reference>
<dbReference type="Gene3D" id="3.40.30.10">
    <property type="entry name" value="Glutaredoxin"/>
    <property type="match status" value="1"/>
</dbReference>
<reference evidence="8" key="2">
    <citation type="journal article" date="2022" name="Hortic Res">
        <title>The genome of Dioscorea zingiberensis sheds light on the biosynthesis, origin and evolution of the medicinally important diosgenin saponins.</title>
        <authorList>
            <person name="Li Y."/>
            <person name="Tan C."/>
            <person name="Li Z."/>
            <person name="Guo J."/>
            <person name="Li S."/>
            <person name="Chen X."/>
            <person name="Wang C."/>
            <person name="Dai X."/>
            <person name="Yang H."/>
            <person name="Song W."/>
            <person name="Hou L."/>
            <person name="Xu J."/>
            <person name="Tong Z."/>
            <person name="Xu A."/>
            <person name="Yuan X."/>
            <person name="Wang W."/>
            <person name="Yang Q."/>
            <person name="Chen L."/>
            <person name="Sun Z."/>
            <person name="Wang K."/>
            <person name="Pan B."/>
            <person name="Chen J."/>
            <person name="Bao Y."/>
            <person name="Liu F."/>
            <person name="Qi X."/>
            <person name="Gang D.R."/>
            <person name="Wen J."/>
            <person name="Li J."/>
        </authorList>
    </citation>
    <scope>NUCLEOTIDE SEQUENCE</scope>
    <source>
        <strain evidence="8">Dzin_1.0</strain>
    </source>
</reference>
<gene>
    <name evidence="8" type="ORF">J5N97_013063</name>
</gene>
<dbReference type="EC" id="2.5.1.18" evidence="1"/>
<dbReference type="PANTHER" id="PTHR11260:SF615">
    <property type="entry name" value="GLUTATHIONE S-TRANSFERASE U17"/>
    <property type="match status" value="1"/>
</dbReference>
<dbReference type="SFLD" id="SFLDS00019">
    <property type="entry name" value="Glutathione_Transferase_(cytos"/>
    <property type="match status" value="1"/>
</dbReference>